<dbReference type="Pfam" id="PF00266">
    <property type="entry name" value="Aminotran_5"/>
    <property type="match status" value="1"/>
</dbReference>
<gene>
    <name evidence="10" type="ORF">E5161_14015</name>
</gene>
<dbReference type="Proteomes" id="UP000309673">
    <property type="component" value="Unassembled WGS sequence"/>
</dbReference>
<dbReference type="InterPro" id="IPR016454">
    <property type="entry name" value="Cysteine_dSase"/>
</dbReference>
<dbReference type="InterPro" id="IPR020578">
    <property type="entry name" value="Aminotrans_V_PyrdxlP_BS"/>
</dbReference>
<comment type="similarity">
    <text evidence="2 8">Belongs to the class-V pyridoxal-phosphate-dependent aminotransferase family. Csd subfamily.</text>
</comment>
<dbReference type="PANTHER" id="PTHR43586:SF8">
    <property type="entry name" value="CYSTEINE DESULFURASE 1, CHLOROPLASTIC"/>
    <property type="match status" value="1"/>
</dbReference>
<dbReference type="EC" id="2.8.1.7" evidence="3 8"/>
<dbReference type="InterPro" id="IPR015424">
    <property type="entry name" value="PyrdxlP-dep_Trfase"/>
</dbReference>
<comment type="cofactor">
    <cofactor evidence="1 7">
        <name>pyridoxal 5'-phosphate</name>
        <dbReference type="ChEBI" id="CHEBI:597326"/>
    </cofactor>
</comment>
<feature type="domain" description="Aminotransferase class V" evidence="9">
    <location>
        <begin position="23"/>
        <end position="392"/>
    </location>
</feature>
<dbReference type="InterPro" id="IPR015422">
    <property type="entry name" value="PyrdxlP-dep_Trfase_small"/>
</dbReference>
<comment type="function">
    <text evidence="8">Catalyzes the removal of elemental sulfur and selenium atoms from L-cysteine, L-cystine, L-selenocysteine, and L-selenocystine to produce L-alanine.</text>
</comment>
<evidence type="ECO:0000256" key="4">
    <source>
        <dbReference type="ARBA" id="ARBA00022679"/>
    </source>
</evidence>
<dbReference type="RefSeq" id="WP_136778430.1">
    <property type="nucleotide sequence ID" value="NZ_SUPK01000006.1"/>
</dbReference>
<protein>
    <recommendedName>
        <fullName evidence="3 8">Cysteine desulfurase</fullName>
        <ecNumber evidence="3 8">2.8.1.7</ecNumber>
    </recommendedName>
</protein>
<proteinExistence type="inferred from homology"/>
<sequence>MDPIALKAEFPILHQDINGHPLVYLDNAATTQKPRAVIEAIRKYYEWDNANVHRGVHTLGSRATDAYEGAREKVARFLNAASTREIIFTRGTTASLNLVATGYARNWLREGDEIVITPMEHHSNLIPWQQAAKAAGATLKYIPLQPDGTVTLADVEQTVTERTKIVAITYVSNVLGTINPIAEIAKIAHNKGAIIVVDGAQATPHLKVDVRALDVDFYAFSGHKMLAATGIGALYGKAQLLERMEPVEFGGEMIDFVDLYDANWKELPWKFEGGTPIIAGAVSLGAAIDFLEQVGLAQIDAHEKKLTRYALERLSAIDGITIYGPRGERAGLVTFNLGDVHPHDVATVLDTEGIAVRAGHHCCQPLMRWLNVSATARASFYLYNTEQDVDRLADALVKTKEFFGYEPVR</sequence>
<evidence type="ECO:0000256" key="8">
    <source>
        <dbReference type="RuleBase" id="RU004506"/>
    </source>
</evidence>
<dbReference type="InterPro" id="IPR000192">
    <property type="entry name" value="Aminotrans_V_dom"/>
</dbReference>
<name>A0A4U0FA55_9BACL</name>
<evidence type="ECO:0000256" key="2">
    <source>
        <dbReference type="ARBA" id="ARBA00010447"/>
    </source>
</evidence>
<dbReference type="Gene3D" id="3.40.640.10">
    <property type="entry name" value="Type I PLP-dependent aspartate aminotransferase-like (Major domain)"/>
    <property type="match status" value="1"/>
</dbReference>
<dbReference type="GO" id="GO:0031071">
    <property type="term" value="F:cysteine desulfurase activity"/>
    <property type="evidence" value="ECO:0007669"/>
    <property type="project" value="UniProtKB-UniRule"/>
</dbReference>
<dbReference type="SUPFAM" id="SSF53383">
    <property type="entry name" value="PLP-dependent transferases"/>
    <property type="match status" value="1"/>
</dbReference>
<dbReference type="GO" id="GO:0006534">
    <property type="term" value="P:cysteine metabolic process"/>
    <property type="evidence" value="ECO:0007669"/>
    <property type="project" value="UniProtKB-UniRule"/>
</dbReference>
<evidence type="ECO:0000259" key="9">
    <source>
        <dbReference type="Pfam" id="PF00266"/>
    </source>
</evidence>
<dbReference type="PROSITE" id="PS00595">
    <property type="entry name" value="AA_TRANSFER_CLASS_5"/>
    <property type="match status" value="1"/>
</dbReference>
<dbReference type="Gene3D" id="3.90.1150.10">
    <property type="entry name" value="Aspartate Aminotransferase, domain 1"/>
    <property type="match status" value="1"/>
</dbReference>
<keyword evidence="11" id="KW-1185">Reference proteome</keyword>
<organism evidence="10 11">
    <name type="scientific">Cohnella pontilimi</name>
    <dbReference type="NCBI Taxonomy" id="2564100"/>
    <lineage>
        <taxon>Bacteria</taxon>
        <taxon>Bacillati</taxon>
        <taxon>Bacillota</taxon>
        <taxon>Bacilli</taxon>
        <taxon>Bacillales</taxon>
        <taxon>Paenibacillaceae</taxon>
        <taxon>Cohnella</taxon>
    </lineage>
</organism>
<dbReference type="AlphaFoldDB" id="A0A4U0FA55"/>
<comment type="caution">
    <text evidence="10">The sequence shown here is derived from an EMBL/GenBank/DDBJ whole genome shotgun (WGS) entry which is preliminary data.</text>
</comment>
<evidence type="ECO:0000313" key="11">
    <source>
        <dbReference type="Proteomes" id="UP000309673"/>
    </source>
</evidence>
<keyword evidence="5 8" id="KW-0663">Pyridoxal phosphate</keyword>
<dbReference type="EMBL" id="SUPK01000006">
    <property type="protein sequence ID" value="TJY41510.1"/>
    <property type="molecule type" value="Genomic_DNA"/>
</dbReference>
<evidence type="ECO:0000256" key="5">
    <source>
        <dbReference type="ARBA" id="ARBA00022898"/>
    </source>
</evidence>
<evidence type="ECO:0000256" key="3">
    <source>
        <dbReference type="ARBA" id="ARBA00012239"/>
    </source>
</evidence>
<evidence type="ECO:0000256" key="1">
    <source>
        <dbReference type="ARBA" id="ARBA00001933"/>
    </source>
</evidence>
<dbReference type="NCBIfam" id="TIGR01979">
    <property type="entry name" value="sufS"/>
    <property type="match status" value="1"/>
</dbReference>
<accession>A0A4U0FA55</accession>
<evidence type="ECO:0000256" key="6">
    <source>
        <dbReference type="ARBA" id="ARBA00050776"/>
    </source>
</evidence>
<keyword evidence="4 8" id="KW-0808">Transferase</keyword>
<dbReference type="PIRSF" id="PIRSF005572">
    <property type="entry name" value="NifS"/>
    <property type="match status" value="1"/>
</dbReference>
<evidence type="ECO:0000313" key="10">
    <source>
        <dbReference type="EMBL" id="TJY41510.1"/>
    </source>
</evidence>
<dbReference type="GO" id="GO:0030170">
    <property type="term" value="F:pyridoxal phosphate binding"/>
    <property type="evidence" value="ECO:0007669"/>
    <property type="project" value="UniProtKB-UniRule"/>
</dbReference>
<dbReference type="InterPro" id="IPR015421">
    <property type="entry name" value="PyrdxlP-dep_Trfase_major"/>
</dbReference>
<reference evidence="10 11" key="1">
    <citation type="submission" date="2019-04" db="EMBL/GenBank/DDBJ databases">
        <title>Cohnella sp. nov., isolated from soil.</title>
        <authorList>
            <person name="Kim W."/>
        </authorList>
    </citation>
    <scope>NUCLEOTIDE SEQUENCE [LARGE SCALE GENOMIC DNA]</scope>
    <source>
        <strain evidence="10 11">CAU 1483</strain>
    </source>
</reference>
<evidence type="ECO:0000256" key="7">
    <source>
        <dbReference type="RuleBase" id="RU004504"/>
    </source>
</evidence>
<comment type="catalytic activity">
    <reaction evidence="6 8">
        <text>(sulfur carrier)-H + L-cysteine = (sulfur carrier)-SH + L-alanine</text>
        <dbReference type="Rhea" id="RHEA:43892"/>
        <dbReference type="Rhea" id="RHEA-COMP:14737"/>
        <dbReference type="Rhea" id="RHEA-COMP:14739"/>
        <dbReference type="ChEBI" id="CHEBI:29917"/>
        <dbReference type="ChEBI" id="CHEBI:35235"/>
        <dbReference type="ChEBI" id="CHEBI:57972"/>
        <dbReference type="ChEBI" id="CHEBI:64428"/>
        <dbReference type="EC" id="2.8.1.7"/>
    </reaction>
</comment>
<dbReference type="CDD" id="cd06453">
    <property type="entry name" value="SufS_like"/>
    <property type="match status" value="1"/>
</dbReference>
<dbReference type="OrthoDB" id="9804366at2"/>
<dbReference type="PANTHER" id="PTHR43586">
    <property type="entry name" value="CYSTEINE DESULFURASE"/>
    <property type="match status" value="1"/>
</dbReference>
<dbReference type="InterPro" id="IPR010970">
    <property type="entry name" value="Cys_dSase_SufS"/>
</dbReference>